<proteinExistence type="predicted"/>
<name>A0A6C0DV69_9ZZZZ</name>
<accession>A0A6C0DV69</accession>
<dbReference type="AlphaFoldDB" id="A0A6C0DV69"/>
<organism evidence="1">
    <name type="scientific">viral metagenome</name>
    <dbReference type="NCBI Taxonomy" id="1070528"/>
    <lineage>
        <taxon>unclassified sequences</taxon>
        <taxon>metagenomes</taxon>
        <taxon>organismal metagenomes</taxon>
    </lineage>
</organism>
<evidence type="ECO:0000313" key="1">
    <source>
        <dbReference type="EMBL" id="QHT20163.1"/>
    </source>
</evidence>
<dbReference type="EMBL" id="MN739677">
    <property type="protein sequence ID" value="QHT20163.1"/>
    <property type="molecule type" value="Genomic_DNA"/>
</dbReference>
<sequence>MSTTSDNIPPCARANVCDANPQVADYDNRNVVTSKGGAQLVTDVSNFYAAAAAHQIRPNAPPIFKTYQQMMDWRQRQNRR</sequence>
<protein>
    <submittedName>
        <fullName evidence="1">Uncharacterized protein</fullName>
    </submittedName>
</protein>
<reference evidence="1" key="1">
    <citation type="journal article" date="2020" name="Nature">
        <title>Giant virus diversity and host interactions through global metagenomics.</title>
        <authorList>
            <person name="Schulz F."/>
            <person name="Roux S."/>
            <person name="Paez-Espino D."/>
            <person name="Jungbluth S."/>
            <person name="Walsh D.A."/>
            <person name="Denef V.J."/>
            <person name="McMahon K.D."/>
            <person name="Konstantinidis K.T."/>
            <person name="Eloe-Fadrosh E.A."/>
            <person name="Kyrpides N.C."/>
            <person name="Woyke T."/>
        </authorList>
    </citation>
    <scope>NUCLEOTIDE SEQUENCE</scope>
    <source>
        <strain evidence="1">GVMAG-M-3300023174-60</strain>
    </source>
</reference>